<evidence type="ECO:0000256" key="2">
    <source>
        <dbReference type="ARBA" id="ARBA00022692"/>
    </source>
</evidence>
<feature type="transmembrane region" description="Helical" evidence="5">
    <location>
        <begin position="261"/>
        <end position="282"/>
    </location>
</feature>
<dbReference type="PROSITE" id="PS50850">
    <property type="entry name" value="MFS"/>
    <property type="match status" value="1"/>
</dbReference>
<evidence type="ECO:0000256" key="3">
    <source>
        <dbReference type="ARBA" id="ARBA00022989"/>
    </source>
</evidence>
<keyword evidence="4 5" id="KW-0472">Membrane</keyword>
<evidence type="ECO:0000256" key="1">
    <source>
        <dbReference type="ARBA" id="ARBA00004141"/>
    </source>
</evidence>
<comment type="caution">
    <text evidence="7">The sequence shown here is derived from an EMBL/GenBank/DDBJ whole genome shotgun (WGS) entry which is preliminary data.</text>
</comment>
<dbReference type="InterPro" id="IPR001958">
    <property type="entry name" value="Tet-R_TetA/multi-R_MdtG-like"/>
</dbReference>
<proteinExistence type="predicted"/>
<feature type="transmembrane region" description="Helical" evidence="5">
    <location>
        <begin position="517"/>
        <end position="539"/>
    </location>
</feature>
<keyword evidence="3 5" id="KW-1133">Transmembrane helix</keyword>
<dbReference type="InterPro" id="IPR020846">
    <property type="entry name" value="MFS_dom"/>
</dbReference>
<dbReference type="OMA" id="AYLATCY"/>
<evidence type="ECO:0000259" key="6">
    <source>
        <dbReference type="PROSITE" id="PS50850"/>
    </source>
</evidence>
<accession>A0A642UUM5</accession>
<protein>
    <recommendedName>
        <fullName evidence="6">Major facilitator superfamily (MFS) profile domain-containing protein</fullName>
    </recommendedName>
</protein>
<dbReference type="AlphaFoldDB" id="A0A642UUM5"/>
<dbReference type="InterPro" id="IPR036259">
    <property type="entry name" value="MFS_trans_sf"/>
</dbReference>
<dbReference type="GeneID" id="54780018"/>
<feature type="transmembrane region" description="Helical" evidence="5">
    <location>
        <begin position="225"/>
        <end position="249"/>
    </location>
</feature>
<keyword evidence="8" id="KW-1185">Reference proteome</keyword>
<dbReference type="RefSeq" id="XP_034013875.1">
    <property type="nucleotide sequence ID" value="XM_034153900.1"/>
</dbReference>
<evidence type="ECO:0000313" key="7">
    <source>
        <dbReference type="EMBL" id="KAA8905829.1"/>
    </source>
</evidence>
<dbReference type="Proteomes" id="UP000449547">
    <property type="component" value="Unassembled WGS sequence"/>
</dbReference>
<gene>
    <name evidence="7" type="ORF">DIURU_001365</name>
</gene>
<feature type="transmembrane region" description="Helical" evidence="5">
    <location>
        <begin position="339"/>
        <end position="358"/>
    </location>
</feature>
<dbReference type="OrthoDB" id="3357846at2759"/>
<feature type="transmembrane region" description="Helical" evidence="5">
    <location>
        <begin position="488"/>
        <end position="505"/>
    </location>
</feature>
<evidence type="ECO:0000313" key="8">
    <source>
        <dbReference type="Proteomes" id="UP000449547"/>
    </source>
</evidence>
<dbReference type="PANTHER" id="PTHR23502">
    <property type="entry name" value="MAJOR FACILITATOR SUPERFAMILY"/>
    <property type="match status" value="1"/>
</dbReference>
<dbReference type="SUPFAM" id="SSF103473">
    <property type="entry name" value="MFS general substrate transporter"/>
    <property type="match status" value="1"/>
</dbReference>
<organism evidence="7 8">
    <name type="scientific">Diutina rugosa</name>
    <name type="common">Yeast</name>
    <name type="synonym">Candida rugosa</name>
    <dbReference type="NCBI Taxonomy" id="5481"/>
    <lineage>
        <taxon>Eukaryota</taxon>
        <taxon>Fungi</taxon>
        <taxon>Dikarya</taxon>
        <taxon>Ascomycota</taxon>
        <taxon>Saccharomycotina</taxon>
        <taxon>Pichiomycetes</taxon>
        <taxon>Debaryomycetaceae</taxon>
        <taxon>Diutina</taxon>
    </lineage>
</organism>
<evidence type="ECO:0000256" key="4">
    <source>
        <dbReference type="ARBA" id="ARBA00023136"/>
    </source>
</evidence>
<dbReference type="EMBL" id="SWFT01000041">
    <property type="protein sequence ID" value="KAA8905829.1"/>
    <property type="molecule type" value="Genomic_DNA"/>
</dbReference>
<dbReference type="CDD" id="cd17323">
    <property type="entry name" value="MFS_Tpo1_MDR_like"/>
    <property type="match status" value="1"/>
</dbReference>
<feature type="transmembrane region" description="Helical" evidence="5">
    <location>
        <begin position="135"/>
        <end position="159"/>
    </location>
</feature>
<comment type="subcellular location">
    <subcellularLocation>
        <location evidence="1">Membrane</location>
        <topology evidence="1">Multi-pass membrane protein</topology>
    </subcellularLocation>
</comment>
<feature type="transmembrane region" description="Helical" evidence="5">
    <location>
        <begin position="103"/>
        <end position="123"/>
    </location>
</feature>
<dbReference type="FunFam" id="1.20.1250.20:FF:000011">
    <property type="entry name" value="MFS multidrug transporter, putative"/>
    <property type="match status" value="1"/>
</dbReference>
<keyword evidence="2 5" id="KW-0812">Transmembrane</keyword>
<dbReference type="PANTHER" id="PTHR23502:SF23">
    <property type="entry name" value="FLUCONAZOLE RESISTANCE PROTEIN 1"/>
    <property type="match status" value="1"/>
</dbReference>
<dbReference type="NCBIfam" id="TIGR00880">
    <property type="entry name" value="2_A_01_02"/>
    <property type="match status" value="1"/>
</dbReference>
<name>A0A642UUM5_DIURU</name>
<dbReference type="Pfam" id="PF07690">
    <property type="entry name" value="MFS_1"/>
    <property type="match status" value="1"/>
</dbReference>
<sequence length="553" mass="61151">MWYQFVRDSFYGRSVYHLSQHKYFSYKEEQPKYEVERKYLTHEYAPSKASVTNEATGQVCDSSDSSIACEKIASTPQSSVILVTWDGDDDPENPRNWPVMQKAFFVVQIAFLTMSVYMASAIYTPGYDQIMAQFHVGSVVATLPLTLFVIGYGVGPMWFSPMSENARFGRTSIYITTLFLFFILQIPTALVKNIAGLCILRFLAGIFASPALATGGASVADVLPLAWMPVGLATWSMGAVAGPSLGPLIGSALIVAGGWRWTFWFMAILSGSALIVLTFTFPESYDKTLLARKAKRLRAITQNPNIKSVGEIENEALTTHQVLVDTLWRPIEITLLEPVVLAVNLYISLVYAIMYLWFEAFPMVFVEVFHFKLVPMGTTFVAIITGILLGAIIYVSIIYHSFTKKELAGTKVSPEVFMPIAIAGSILMPVGIFIFGWTAAPDLHWMGPIMGAATFAMGAFFIFQTLFNFLGASFASEYLASVFASNDFVRSTIAGVFPLFARPLFLNLKTKRFLVGWGSSVLGFICVGMIAIPVTFLLIGPKLRARSKYAAKW</sequence>
<feature type="transmembrane region" description="Helical" evidence="5">
    <location>
        <begin position="171"/>
        <end position="188"/>
    </location>
</feature>
<dbReference type="GO" id="GO:0042910">
    <property type="term" value="F:xenobiotic transmembrane transporter activity"/>
    <property type="evidence" value="ECO:0007669"/>
    <property type="project" value="InterPro"/>
</dbReference>
<evidence type="ECO:0000256" key="5">
    <source>
        <dbReference type="SAM" id="Phobius"/>
    </source>
</evidence>
<feature type="transmembrane region" description="Helical" evidence="5">
    <location>
        <begin position="420"/>
        <end position="439"/>
    </location>
</feature>
<reference evidence="7 8" key="1">
    <citation type="submission" date="2019-07" db="EMBL/GenBank/DDBJ databases">
        <title>Genome assembly of two rare yeast pathogens: Diutina rugosa and Trichomonascus ciferrii.</title>
        <authorList>
            <person name="Mixao V."/>
            <person name="Saus E."/>
            <person name="Hansen A."/>
            <person name="Lass-Flor C."/>
            <person name="Gabaldon T."/>
        </authorList>
    </citation>
    <scope>NUCLEOTIDE SEQUENCE [LARGE SCALE GENOMIC DNA]</scope>
    <source>
        <strain evidence="7 8">CBS 613</strain>
    </source>
</reference>
<dbReference type="GO" id="GO:0005886">
    <property type="term" value="C:plasma membrane"/>
    <property type="evidence" value="ECO:0007669"/>
    <property type="project" value="UniProtKB-ARBA"/>
</dbReference>
<dbReference type="GO" id="GO:1990961">
    <property type="term" value="P:xenobiotic detoxification by transmembrane export across the plasma membrane"/>
    <property type="evidence" value="ECO:0007669"/>
    <property type="project" value="TreeGrafter"/>
</dbReference>
<feature type="transmembrane region" description="Helical" evidence="5">
    <location>
        <begin position="378"/>
        <end position="399"/>
    </location>
</feature>
<feature type="domain" description="Major facilitator superfamily (MFS) profile" evidence="6">
    <location>
        <begin position="103"/>
        <end position="543"/>
    </location>
</feature>
<dbReference type="InterPro" id="IPR011701">
    <property type="entry name" value="MFS"/>
</dbReference>
<feature type="transmembrane region" description="Helical" evidence="5">
    <location>
        <begin position="445"/>
        <end position="467"/>
    </location>
</feature>
<dbReference type="GO" id="GO:0015244">
    <property type="term" value="F:fluconazole transmembrane transporter activity"/>
    <property type="evidence" value="ECO:0007669"/>
    <property type="project" value="TreeGrafter"/>
</dbReference>
<dbReference type="VEuPathDB" id="FungiDB:DIURU_001365"/>
<dbReference type="Gene3D" id="1.20.1250.20">
    <property type="entry name" value="MFS general substrate transporter like domains"/>
    <property type="match status" value="1"/>
</dbReference>